<comment type="function">
    <text evidence="1">Required for O(2)-independent ubiquinone (coenzyme Q) biosynthesis. Likely functions as an accessory factor.</text>
</comment>
<keyword evidence="1" id="KW-0831">Ubiquinone biosynthesis</keyword>
<dbReference type="InterPro" id="IPR003033">
    <property type="entry name" value="SCP2_sterol-bd_dom"/>
</dbReference>
<evidence type="ECO:0000313" key="3">
    <source>
        <dbReference type="EMBL" id="RCX33092.1"/>
    </source>
</evidence>
<dbReference type="SUPFAM" id="SSF55718">
    <property type="entry name" value="SCP-like"/>
    <property type="match status" value="1"/>
</dbReference>
<keyword evidence="4" id="KW-1185">Reference proteome</keyword>
<dbReference type="AlphaFoldDB" id="A0A369CG93"/>
<accession>A0A369CG93</accession>
<dbReference type="HAMAP" id="MF_02231">
    <property type="entry name" value="UbiT"/>
    <property type="match status" value="1"/>
</dbReference>
<feature type="domain" description="SCP2" evidence="2">
    <location>
        <begin position="37"/>
        <end position="133"/>
    </location>
</feature>
<reference evidence="3 4" key="1">
    <citation type="submission" date="2018-07" db="EMBL/GenBank/DDBJ databases">
        <title>Genomic Encyclopedia of Type Strains, Phase IV (KMG-IV): sequencing the most valuable type-strain genomes for metagenomic binning, comparative biology and taxonomic classification.</title>
        <authorList>
            <person name="Goeker M."/>
        </authorList>
    </citation>
    <scope>NUCLEOTIDE SEQUENCE [LARGE SCALE GENOMIC DNA]</scope>
    <source>
        <strain evidence="3 4">DSM 26407</strain>
    </source>
</reference>
<name>A0A369CG93_9GAMM</name>
<dbReference type="OrthoDB" id="5292463at2"/>
<comment type="similarity">
    <text evidence="1">Belongs to the UbiT family.</text>
</comment>
<dbReference type="InterPro" id="IPR036527">
    <property type="entry name" value="SCP2_sterol-bd_dom_sf"/>
</dbReference>
<dbReference type="EMBL" id="QPJY01000001">
    <property type="protein sequence ID" value="RCX33092.1"/>
    <property type="molecule type" value="Genomic_DNA"/>
</dbReference>
<evidence type="ECO:0000259" key="2">
    <source>
        <dbReference type="Pfam" id="PF02036"/>
    </source>
</evidence>
<dbReference type="InterPro" id="IPR016830">
    <property type="entry name" value="UbiT"/>
</dbReference>
<proteinExistence type="inferred from homology"/>
<comment type="caution">
    <text evidence="3">The sequence shown here is derived from an EMBL/GenBank/DDBJ whole genome shotgun (WGS) entry which is preliminary data.</text>
</comment>
<comment type="pathway">
    <text evidence="1">Cofactor biosynthesis; ubiquinone biosynthesis.</text>
</comment>
<sequence length="159" mass="18472">MDMQTRKPPPRLSRLLTFPVGLVPTATHSTTVCLALNRIFATALRDGELEFLEGRVVRIRVNDLRLRLCFTLERGRLRPADERRPHDLTIEGDTYDFLLLASRREDPDTLFFNRRLRLGGDTELGLYVKNFLDAYEPPERLQPLMGTLERASRLFERFA</sequence>
<protein>
    <recommendedName>
        <fullName evidence="1">Ubiquinone biosynthesis accessory factor UbiT</fullName>
    </recommendedName>
</protein>
<dbReference type="UniPathway" id="UPA00232"/>
<organism evidence="3 4">
    <name type="scientific">Thioalbus denitrificans</name>
    <dbReference type="NCBI Taxonomy" id="547122"/>
    <lineage>
        <taxon>Bacteria</taxon>
        <taxon>Pseudomonadati</taxon>
        <taxon>Pseudomonadota</taxon>
        <taxon>Gammaproteobacteria</taxon>
        <taxon>Chromatiales</taxon>
        <taxon>Ectothiorhodospiraceae</taxon>
        <taxon>Thioalbus</taxon>
    </lineage>
</organism>
<evidence type="ECO:0000256" key="1">
    <source>
        <dbReference type="HAMAP-Rule" id="MF_02231"/>
    </source>
</evidence>
<dbReference type="Pfam" id="PF02036">
    <property type="entry name" value="SCP2"/>
    <property type="match status" value="1"/>
</dbReference>
<dbReference type="GO" id="GO:0006744">
    <property type="term" value="P:ubiquinone biosynthetic process"/>
    <property type="evidence" value="ECO:0007669"/>
    <property type="project" value="UniProtKB-UniRule"/>
</dbReference>
<evidence type="ECO:0000313" key="4">
    <source>
        <dbReference type="Proteomes" id="UP000252707"/>
    </source>
</evidence>
<dbReference type="Proteomes" id="UP000252707">
    <property type="component" value="Unassembled WGS sequence"/>
</dbReference>
<gene>
    <name evidence="1" type="primary">ubiT</name>
    <name evidence="3" type="ORF">DFQ59_101391</name>
</gene>